<evidence type="ECO:0000313" key="4">
    <source>
        <dbReference type="Proteomes" id="UP001212997"/>
    </source>
</evidence>
<dbReference type="PANTHER" id="PTHR12161:SF5">
    <property type="entry name" value="IST1 HOMOLOG"/>
    <property type="match status" value="1"/>
</dbReference>
<dbReference type="PANTHER" id="PTHR12161">
    <property type="entry name" value="IST1 FAMILY MEMBER"/>
    <property type="match status" value="1"/>
</dbReference>
<dbReference type="AlphaFoldDB" id="A0AAD5V146"/>
<protein>
    <submittedName>
        <fullName evidence="3">Uncharacterized protein</fullName>
    </submittedName>
</protein>
<feature type="region of interest" description="Disordered" evidence="2">
    <location>
        <begin position="190"/>
        <end position="275"/>
    </location>
</feature>
<evidence type="ECO:0000256" key="2">
    <source>
        <dbReference type="SAM" id="MobiDB-lite"/>
    </source>
</evidence>
<accession>A0AAD5V146</accession>
<dbReference type="Proteomes" id="UP001212997">
    <property type="component" value="Unassembled WGS sequence"/>
</dbReference>
<comment type="caution">
    <text evidence="3">The sequence shown here is derived from an EMBL/GenBank/DDBJ whole genome shotgun (WGS) entry which is preliminary data.</text>
</comment>
<organism evidence="3 4">
    <name type="scientific">Meripilus lineatus</name>
    <dbReference type="NCBI Taxonomy" id="2056292"/>
    <lineage>
        <taxon>Eukaryota</taxon>
        <taxon>Fungi</taxon>
        <taxon>Dikarya</taxon>
        <taxon>Basidiomycota</taxon>
        <taxon>Agaricomycotina</taxon>
        <taxon>Agaricomycetes</taxon>
        <taxon>Polyporales</taxon>
        <taxon>Meripilaceae</taxon>
        <taxon>Meripilus</taxon>
    </lineage>
</organism>
<evidence type="ECO:0000313" key="3">
    <source>
        <dbReference type="EMBL" id="KAJ3483152.1"/>
    </source>
</evidence>
<dbReference type="GO" id="GO:0015031">
    <property type="term" value="P:protein transport"/>
    <property type="evidence" value="ECO:0007669"/>
    <property type="project" value="InterPro"/>
</dbReference>
<dbReference type="EMBL" id="JANAWD010000239">
    <property type="protein sequence ID" value="KAJ3483152.1"/>
    <property type="molecule type" value="Genomic_DNA"/>
</dbReference>
<reference evidence="3" key="1">
    <citation type="submission" date="2022-07" db="EMBL/GenBank/DDBJ databases">
        <title>Genome Sequence of Physisporinus lineatus.</title>
        <authorList>
            <person name="Buettner E."/>
        </authorList>
    </citation>
    <scope>NUCLEOTIDE SEQUENCE</scope>
    <source>
        <strain evidence="3">VT162</strain>
    </source>
</reference>
<dbReference type="InterPro" id="IPR042277">
    <property type="entry name" value="IST1-like"/>
</dbReference>
<feature type="compositionally biased region" description="Basic and acidic residues" evidence="2">
    <location>
        <begin position="209"/>
        <end position="221"/>
    </location>
</feature>
<comment type="similarity">
    <text evidence="1">Belongs to the IST1 family.</text>
</comment>
<evidence type="ECO:0000256" key="1">
    <source>
        <dbReference type="ARBA" id="ARBA00005536"/>
    </source>
</evidence>
<gene>
    <name evidence="3" type="ORF">NLI96_g6496</name>
</gene>
<sequence length="289" mass="31688">MDGNKIGAQMEICATIMGACTQPSLTQTNKDDVILERGEGKDSTQRLRTLQEKKEAQAKSARRDIALALEKGKIESARIKVENTRQHLIQAWPRVSTASSLRPKEQNSKAGVSTFMRHHSFDDIRTTVTELILLREILMHKFGREFSLAVMANRDGCVTERVTNKLTVATPPRELVDAYLGEIAKGYGVDWAPPPGISKDTDQDDGGEGGEKDPEKVKVLEAHLPIDATTISAEARSAGVRTPKLPDLPPTESEGTSKPKPSTETVKPAPPPEDDFAALAKRFEALKKR</sequence>
<keyword evidence="4" id="KW-1185">Reference proteome</keyword>
<feature type="compositionally biased region" description="Polar residues" evidence="2">
    <location>
        <begin position="253"/>
        <end position="265"/>
    </location>
</feature>
<name>A0AAD5V146_9APHY</name>
<dbReference type="Pfam" id="PF03398">
    <property type="entry name" value="Ist1"/>
    <property type="match status" value="2"/>
</dbReference>
<proteinExistence type="inferred from homology"/>
<dbReference type="InterPro" id="IPR005061">
    <property type="entry name" value="Ist1"/>
</dbReference>
<dbReference type="Gene3D" id="1.20.1260.60">
    <property type="entry name" value="Vacuolar protein sorting-associated protein Ist1"/>
    <property type="match status" value="2"/>
</dbReference>